<dbReference type="InterPro" id="IPR003593">
    <property type="entry name" value="AAA+_ATPase"/>
</dbReference>
<dbReference type="STRING" id="1127134.NOCYR_0335"/>
<proteinExistence type="inferred from homology"/>
<dbReference type="Gene3D" id="3.40.50.300">
    <property type="entry name" value="P-loop containing nucleotide triphosphate hydrolases"/>
    <property type="match status" value="2"/>
</dbReference>
<dbReference type="PANTHER" id="PTHR43297">
    <property type="entry name" value="OLIGOPEPTIDE TRANSPORT ATP-BINDING PROTEIN APPD"/>
    <property type="match status" value="1"/>
</dbReference>
<dbReference type="FunFam" id="3.40.50.300:FF:000016">
    <property type="entry name" value="Oligopeptide ABC transporter ATP-binding component"/>
    <property type="match status" value="1"/>
</dbReference>
<dbReference type="InterPro" id="IPR013563">
    <property type="entry name" value="Oligopep_ABC_C"/>
</dbReference>
<dbReference type="InterPro" id="IPR017871">
    <property type="entry name" value="ABC_transporter-like_CS"/>
</dbReference>
<keyword evidence="10" id="KW-1185">Reference proteome</keyword>
<dbReference type="GO" id="GO:0005524">
    <property type="term" value="F:ATP binding"/>
    <property type="evidence" value="ECO:0007669"/>
    <property type="project" value="UniProtKB-KW"/>
</dbReference>
<dbReference type="InterPro" id="IPR027417">
    <property type="entry name" value="P-loop_NTPase"/>
</dbReference>
<keyword evidence="7" id="KW-0472">Membrane</keyword>
<dbReference type="InterPro" id="IPR003439">
    <property type="entry name" value="ABC_transporter-like_ATP-bd"/>
</dbReference>
<dbReference type="RefSeq" id="WP_014348632.1">
    <property type="nucleotide sequence ID" value="NC_016887.1"/>
</dbReference>
<keyword evidence="4" id="KW-1003">Cell membrane</keyword>
<dbReference type="PROSITE" id="PS50893">
    <property type="entry name" value="ABC_TRANSPORTER_2"/>
    <property type="match status" value="2"/>
</dbReference>
<comment type="subcellular location">
    <subcellularLocation>
        <location evidence="1">Cell membrane</location>
        <topology evidence="1">Peripheral membrane protein</topology>
    </subcellularLocation>
</comment>
<dbReference type="AlphaFoldDB" id="H6R9U7"/>
<evidence type="ECO:0000256" key="6">
    <source>
        <dbReference type="ARBA" id="ARBA00022840"/>
    </source>
</evidence>
<dbReference type="OrthoDB" id="8036461at2"/>
<dbReference type="CDD" id="cd03257">
    <property type="entry name" value="ABC_NikE_OppD_transporters"/>
    <property type="match status" value="2"/>
</dbReference>
<dbReference type="GO" id="GO:0015833">
    <property type="term" value="P:peptide transport"/>
    <property type="evidence" value="ECO:0007669"/>
    <property type="project" value="InterPro"/>
</dbReference>
<keyword evidence="5" id="KW-0547">Nucleotide-binding</keyword>
<dbReference type="SUPFAM" id="SSF52540">
    <property type="entry name" value="P-loop containing nucleoside triphosphate hydrolases"/>
    <property type="match status" value="2"/>
</dbReference>
<dbReference type="NCBIfam" id="NF007739">
    <property type="entry name" value="PRK10419.1"/>
    <property type="match status" value="2"/>
</dbReference>
<dbReference type="HOGENOM" id="CLU_000604_86_4_11"/>
<dbReference type="PANTHER" id="PTHR43297:SF2">
    <property type="entry name" value="DIPEPTIDE TRANSPORT ATP-BINDING PROTEIN DPPD"/>
    <property type="match status" value="1"/>
</dbReference>
<feature type="domain" description="ABC transporter" evidence="8">
    <location>
        <begin position="303"/>
        <end position="552"/>
    </location>
</feature>
<dbReference type="Pfam" id="PF00005">
    <property type="entry name" value="ABC_tran"/>
    <property type="match status" value="2"/>
</dbReference>
<evidence type="ECO:0000256" key="4">
    <source>
        <dbReference type="ARBA" id="ARBA00022475"/>
    </source>
</evidence>
<keyword evidence="6 9" id="KW-0067">ATP-binding</keyword>
<evidence type="ECO:0000256" key="3">
    <source>
        <dbReference type="ARBA" id="ARBA00022448"/>
    </source>
</evidence>
<evidence type="ECO:0000256" key="7">
    <source>
        <dbReference type="ARBA" id="ARBA00023136"/>
    </source>
</evidence>
<accession>H6R9U7</accession>
<dbReference type="SMART" id="SM00382">
    <property type="entry name" value="AAA"/>
    <property type="match status" value="2"/>
</dbReference>
<dbReference type="KEGG" id="ncy:NOCYR_0335"/>
<evidence type="ECO:0000256" key="2">
    <source>
        <dbReference type="ARBA" id="ARBA00005417"/>
    </source>
</evidence>
<reference evidence="9 10" key="1">
    <citation type="journal article" date="2012" name="J. Bacteriol.">
        <title>Genome sequence of the human- and animal-pathogenic strain Nocardia cyriacigeorgica GUH-2.</title>
        <authorList>
            <person name="Zoropogui A."/>
            <person name="Pujic P."/>
            <person name="Normand P."/>
            <person name="Barbe V."/>
            <person name="Beaman B."/>
            <person name="Beaman L."/>
            <person name="Boiron P."/>
            <person name="Colinon C."/>
            <person name="Deredjian A."/>
            <person name="Graindorge A."/>
            <person name="Mangenot S."/>
            <person name="Nazaret S."/>
            <person name="Neto M."/>
            <person name="Petit S."/>
            <person name="Roche D."/>
            <person name="Vallenet D."/>
            <person name="Rodriguez-Nava V."/>
            <person name="Richard Y."/>
            <person name="Cournoyer B."/>
            <person name="Blaha D."/>
        </authorList>
    </citation>
    <scope>NUCLEOTIDE SEQUENCE [LARGE SCALE GENOMIC DNA]</scope>
    <source>
        <strain evidence="9 10">GUH-2</strain>
    </source>
</reference>
<dbReference type="PROSITE" id="PS00211">
    <property type="entry name" value="ABC_TRANSPORTER_1"/>
    <property type="match status" value="1"/>
</dbReference>
<evidence type="ECO:0000313" key="10">
    <source>
        <dbReference type="Proteomes" id="UP000008190"/>
    </source>
</evidence>
<protein>
    <submittedName>
        <fullName evidence="9">ABC peptide transporter, ATP-binding component</fullName>
    </submittedName>
</protein>
<dbReference type="NCBIfam" id="NF008453">
    <property type="entry name" value="PRK11308.1"/>
    <property type="match status" value="2"/>
</dbReference>
<dbReference type="Pfam" id="PF08352">
    <property type="entry name" value="oligo_HPY"/>
    <property type="match status" value="2"/>
</dbReference>
<evidence type="ECO:0000259" key="8">
    <source>
        <dbReference type="PROSITE" id="PS50893"/>
    </source>
</evidence>
<dbReference type="EMBL" id="FO082843">
    <property type="protein sequence ID" value="CCF61155.1"/>
    <property type="molecule type" value="Genomic_DNA"/>
</dbReference>
<keyword evidence="3" id="KW-0813">Transport</keyword>
<comment type="similarity">
    <text evidence="2">Belongs to the ABC transporter superfamily.</text>
</comment>
<dbReference type="InterPro" id="IPR050388">
    <property type="entry name" value="ABC_Ni/Peptide_Import"/>
</dbReference>
<sequence length="563" mass="61061">MSAAVDTGEPPLLEIRDLHVAFGSGDDRVDAVRGVDLTVYPGQTVAIVGESGSGKSTTAHAVIGLLPSGGRVVSGEIRFDGRDLAAAPESELVGVRGNGIGFVPQDPMSNLNPVWKIGFQITETLTANGIARGTQARERAAELLREAGIPDPEHRMNQYPHELSGGLRQRALIAIGLSGRPDLLIADEPTSALDVTVQRQILDHIDELTAELGTAMLLITHDLGLAAERAEHLVVMYRGRVVESGPALEILRDPRHEYTRRLVESAPSLAVGRRSVRVARARVREQAVEVAEQPDDVVGEEILVVDKLTKRYRIRGSVPWKSTELLAADEVGFRMRRGTTTAIVGESGSGKSTVAQMVLGLLEPTSGTVTFDGADVAELSRKSPLTFRRRVQPIFQNPYGSLDPMYSIHRTLTEPLRTHGIGNRAERDARVRDLLDKVALPADVLTRYPNELSGGQRQRVAIARALTLEPELVVCDEAVSALDVLVQAQILDLLNDLQAELGLSYLFITHDLAVVRQIADEVLVMCAGRVVEAAPTDAVFDNPREDYTRRLLDAIPGRGLLVS</sequence>
<evidence type="ECO:0000256" key="5">
    <source>
        <dbReference type="ARBA" id="ARBA00022741"/>
    </source>
</evidence>
<name>H6R9U7_NOCCG</name>
<dbReference type="eggNOG" id="COG4172">
    <property type="taxonomic scope" value="Bacteria"/>
</dbReference>
<dbReference type="Proteomes" id="UP000008190">
    <property type="component" value="Chromosome"/>
</dbReference>
<feature type="domain" description="ABC transporter" evidence="8">
    <location>
        <begin position="13"/>
        <end position="263"/>
    </location>
</feature>
<organism evidence="9 10">
    <name type="scientific">Nocardia cyriacigeorgica (strain GUH-2)</name>
    <dbReference type="NCBI Taxonomy" id="1127134"/>
    <lineage>
        <taxon>Bacteria</taxon>
        <taxon>Bacillati</taxon>
        <taxon>Actinomycetota</taxon>
        <taxon>Actinomycetes</taxon>
        <taxon>Mycobacteriales</taxon>
        <taxon>Nocardiaceae</taxon>
        <taxon>Nocardia</taxon>
    </lineage>
</organism>
<evidence type="ECO:0000256" key="1">
    <source>
        <dbReference type="ARBA" id="ARBA00004202"/>
    </source>
</evidence>
<evidence type="ECO:0000313" key="9">
    <source>
        <dbReference type="EMBL" id="CCF61155.1"/>
    </source>
</evidence>
<dbReference type="GO" id="GO:0005886">
    <property type="term" value="C:plasma membrane"/>
    <property type="evidence" value="ECO:0007669"/>
    <property type="project" value="UniProtKB-SubCell"/>
</dbReference>
<gene>
    <name evidence="9" type="primary">gsiA</name>
    <name evidence="9" type="ordered locus">NOCYR_0335</name>
</gene>
<dbReference type="GO" id="GO:0016887">
    <property type="term" value="F:ATP hydrolysis activity"/>
    <property type="evidence" value="ECO:0007669"/>
    <property type="project" value="InterPro"/>
</dbReference>